<dbReference type="EMBL" id="BMVU01000008">
    <property type="protein sequence ID" value="GGX68711.1"/>
    <property type="molecule type" value="Genomic_DNA"/>
</dbReference>
<dbReference type="SUPFAM" id="SSF51735">
    <property type="entry name" value="NAD(P)-binding Rossmann-fold domains"/>
    <property type="match status" value="1"/>
</dbReference>
<protein>
    <recommendedName>
        <fullName evidence="3">Probable oxidoreductase</fullName>
    </recommendedName>
</protein>
<evidence type="ECO:0000313" key="5">
    <source>
        <dbReference type="EMBL" id="GGX68711.1"/>
    </source>
</evidence>
<reference evidence="5" key="1">
    <citation type="journal article" date="2014" name="Int. J. Syst. Evol. Microbiol.">
        <title>Complete genome sequence of Corynebacterium casei LMG S-19264T (=DSM 44701T), isolated from a smear-ripened cheese.</title>
        <authorList>
            <consortium name="US DOE Joint Genome Institute (JGI-PGF)"/>
            <person name="Walter F."/>
            <person name="Albersmeier A."/>
            <person name="Kalinowski J."/>
            <person name="Ruckert C."/>
        </authorList>
    </citation>
    <scope>NUCLEOTIDE SEQUENCE</scope>
    <source>
        <strain evidence="5">JCM 4790</strain>
    </source>
</reference>
<name>A0A918NHW3_9ACTN</name>
<accession>A0A918NHW3</accession>
<keyword evidence="6" id="KW-1185">Reference proteome</keyword>
<dbReference type="RefSeq" id="WP_190190182.1">
    <property type="nucleotide sequence ID" value="NZ_BMVU01000008.1"/>
</dbReference>
<dbReference type="GO" id="GO:0016491">
    <property type="term" value="F:oxidoreductase activity"/>
    <property type="evidence" value="ECO:0007669"/>
    <property type="project" value="UniProtKB-KW"/>
</dbReference>
<dbReference type="Proteomes" id="UP000619244">
    <property type="component" value="Unassembled WGS sequence"/>
</dbReference>
<dbReference type="FunFam" id="3.40.50.720:FF:000594">
    <property type="entry name" value="Short-chain oxidoreductase"/>
    <property type="match status" value="1"/>
</dbReference>
<evidence type="ECO:0000256" key="3">
    <source>
        <dbReference type="ARBA" id="ARBA00071493"/>
    </source>
</evidence>
<sequence>MDARKPISTPFTSSSTADEVLQGIDLTGLRAIVTGASSGLGAETARALASAGAEVTLAVRNTAAGGVVAETIGKSTGRIRPHVVRLDLADRASVARCVDAWDGPLHLLINNAGVVTGGLERTQEGWELQFATNHLGHFALATGLHHALARGAADRDGARIVSVSSTAHMRSGIDFDDLHFERRSYDPQIAYAQSKTANSLFAVEATHRWASDGIVANAVNPGGVATGLQRNFTPEQKASLDAAEAAGVFTYKTVEQGAATSVVAAVAPEFAHSGGHYLDDAQEACTVPNDADLAQHPHGVKEWALDPATAKRLWSVSTDLLRVRPRPGPGPVRHTGGTGRLLGRRAAR</sequence>
<evidence type="ECO:0000256" key="2">
    <source>
        <dbReference type="ARBA" id="ARBA00023002"/>
    </source>
</evidence>
<reference evidence="5" key="2">
    <citation type="submission" date="2020-09" db="EMBL/GenBank/DDBJ databases">
        <authorList>
            <person name="Sun Q."/>
            <person name="Ohkuma M."/>
        </authorList>
    </citation>
    <scope>NUCLEOTIDE SEQUENCE</scope>
    <source>
        <strain evidence="5">JCM 4790</strain>
    </source>
</reference>
<organism evidence="5 6">
    <name type="scientific">Streptomyces minutiscleroticus</name>
    <dbReference type="NCBI Taxonomy" id="68238"/>
    <lineage>
        <taxon>Bacteria</taxon>
        <taxon>Bacillati</taxon>
        <taxon>Actinomycetota</taxon>
        <taxon>Actinomycetes</taxon>
        <taxon>Kitasatosporales</taxon>
        <taxon>Streptomycetaceae</taxon>
        <taxon>Streptomyces</taxon>
    </lineage>
</organism>
<dbReference type="AlphaFoldDB" id="A0A918NHW3"/>
<dbReference type="PANTHER" id="PTHR24320:SF148">
    <property type="entry name" value="NAD(P)-BINDING ROSSMANN-FOLD SUPERFAMILY PROTEIN"/>
    <property type="match status" value="1"/>
</dbReference>
<comment type="caution">
    <text evidence="5">The sequence shown here is derived from an EMBL/GenBank/DDBJ whole genome shotgun (WGS) entry which is preliminary data.</text>
</comment>
<evidence type="ECO:0000313" key="6">
    <source>
        <dbReference type="Proteomes" id="UP000619244"/>
    </source>
</evidence>
<evidence type="ECO:0000256" key="1">
    <source>
        <dbReference type="ARBA" id="ARBA00006484"/>
    </source>
</evidence>
<gene>
    <name evidence="5" type="ORF">GCM10010358_23790</name>
</gene>
<evidence type="ECO:0000256" key="4">
    <source>
        <dbReference type="SAM" id="MobiDB-lite"/>
    </source>
</evidence>
<dbReference type="InterPro" id="IPR036291">
    <property type="entry name" value="NAD(P)-bd_dom_sf"/>
</dbReference>
<proteinExistence type="inferred from homology"/>
<dbReference type="PRINTS" id="PR00081">
    <property type="entry name" value="GDHRDH"/>
</dbReference>
<comment type="similarity">
    <text evidence="1">Belongs to the short-chain dehydrogenases/reductases (SDR) family.</text>
</comment>
<dbReference type="Gene3D" id="3.40.50.720">
    <property type="entry name" value="NAD(P)-binding Rossmann-like Domain"/>
    <property type="match status" value="1"/>
</dbReference>
<dbReference type="PANTHER" id="PTHR24320">
    <property type="entry name" value="RETINOL DEHYDROGENASE"/>
    <property type="match status" value="1"/>
</dbReference>
<dbReference type="InterPro" id="IPR002347">
    <property type="entry name" value="SDR_fam"/>
</dbReference>
<dbReference type="Pfam" id="PF00106">
    <property type="entry name" value="adh_short"/>
    <property type="match status" value="1"/>
</dbReference>
<feature type="region of interest" description="Disordered" evidence="4">
    <location>
        <begin position="324"/>
        <end position="348"/>
    </location>
</feature>
<keyword evidence="2" id="KW-0560">Oxidoreductase</keyword>